<evidence type="ECO:0000256" key="1">
    <source>
        <dbReference type="ARBA" id="ARBA00002634"/>
    </source>
</evidence>
<evidence type="ECO:0000313" key="20">
    <source>
        <dbReference type="Proteomes" id="UP000318711"/>
    </source>
</evidence>
<dbReference type="Pfam" id="PF01746">
    <property type="entry name" value="tRNA_m1G_MT"/>
    <property type="match status" value="1"/>
</dbReference>
<comment type="caution">
    <text evidence="19">The sequence shown here is derived from an EMBL/GenBank/DDBJ whole genome shotgun (WGS) entry which is preliminary data.</text>
</comment>
<dbReference type="AlphaFoldDB" id="A0A554LUS4"/>
<evidence type="ECO:0000256" key="13">
    <source>
        <dbReference type="ARBA" id="ARBA00033392"/>
    </source>
</evidence>
<dbReference type="InterPro" id="IPR002649">
    <property type="entry name" value="tRNA_m1G_MeTrfase_TrmD"/>
</dbReference>
<keyword evidence="9 15" id="KW-0808">Transferase</keyword>
<evidence type="ECO:0000313" key="19">
    <source>
        <dbReference type="EMBL" id="TSC96615.1"/>
    </source>
</evidence>
<dbReference type="PANTHER" id="PTHR46417:SF1">
    <property type="entry name" value="TRNA (GUANINE-N(1)-)-METHYLTRANSFERASE"/>
    <property type="match status" value="1"/>
</dbReference>
<dbReference type="GO" id="GO:0052906">
    <property type="term" value="F:tRNA (guanine(37)-N1)-methyltransferase activity"/>
    <property type="evidence" value="ECO:0007669"/>
    <property type="project" value="UniProtKB-UniRule"/>
</dbReference>
<evidence type="ECO:0000256" key="7">
    <source>
        <dbReference type="ARBA" id="ARBA00022490"/>
    </source>
</evidence>
<evidence type="ECO:0000256" key="5">
    <source>
        <dbReference type="ARBA" id="ARBA00012807"/>
    </source>
</evidence>
<evidence type="ECO:0000256" key="14">
    <source>
        <dbReference type="ARBA" id="ARBA00047783"/>
    </source>
</evidence>
<keyword evidence="11 15" id="KW-0819">tRNA processing</keyword>
<dbReference type="InterPro" id="IPR023148">
    <property type="entry name" value="tRNA_m1G_MeTrfase_C_sf"/>
</dbReference>
<feature type="binding site" evidence="15 16">
    <location>
        <position position="83"/>
    </location>
    <ligand>
        <name>S-adenosyl-L-methionine</name>
        <dbReference type="ChEBI" id="CHEBI:59789"/>
    </ligand>
</feature>
<reference evidence="19 20" key="1">
    <citation type="submission" date="2017-07" db="EMBL/GenBank/DDBJ databases">
        <title>Mechanisms for carbon and nitrogen cycling indicate functional differentiation within the Candidate Phyla Radiation.</title>
        <authorList>
            <person name="Danczak R.E."/>
            <person name="Johnston M.D."/>
            <person name="Kenah C."/>
            <person name="Slattery M."/>
            <person name="Wrighton K.C."/>
            <person name="Wilkins M.J."/>
        </authorList>
    </citation>
    <scope>NUCLEOTIDE SEQUENCE [LARGE SCALE GENOMIC DNA]</scope>
    <source>
        <strain evidence="19">Licking1014_2</strain>
    </source>
</reference>
<comment type="subcellular location">
    <subcellularLocation>
        <location evidence="2 15 17">Cytoplasm</location>
    </subcellularLocation>
</comment>
<dbReference type="InterPro" id="IPR016009">
    <property type="entry name" value="tRNA_MeTrfase_TRMD/TRM10"/>
</dbReference>
<evidence type="ECO:0000256" key="9">
    <source>
        <dbReference type="ARBA" id="ARBA00022679"/>
    </source>
</evidence>
<dbReference type="EMBL" id="VMGL01000033">
    <property type="protein sequence ID" value="TSC96615.1"/>
    <property type="molecule type" value="Genomic_DNA"/>
</dbReference>
<dbReference type="Gene3D" id="1.10.1270.20">
    <property type="entry name" value="tRNA(m1g37)methyltransferase, domain 2"/>
    <property type="match status" value="1"/>
</dbReference>
<keyword evidence="7 15" id="KW-0963">Cytoplasm</keyword>
<evidence type="ECO:0000256" key="3">
    <source>
        <dbReference type="ARBA" id="ARBA00007630"/>
    </source>
</evidence>
<evidence type="ECO:0000256" key="6">
    <source>
        <dbReference type="ARBA" id="ARBA00014679"/>
    </source>
</evidence>
<feature type="domain" description="tRNA methyltransferase TRMD/TRM10-type" evidence="18">
    <location>
        <begin position="2"/>
        <end position="194"/>
    </location>
</feature>
<keyword evidence="10 15" id="KW-0949">S-adenosyl-L-methionine</keyword>
<dbReference type="InterPro" id="IPR029028">
    <property type="entry name" value="Alpha/beta_knot_MTases"/>
</dbReference>
<feature type="binding site" evidence="15 16">
    <location>
        <begin position="102"/>
        <end position="107"/>
    </location>
    <ligand>
        <name>S-adenosyl-L-methionine</name>
        <dbReference type="ChEBI" id="CHEBI:59789"/>
    </ligand>
</feature>
<dbReference type="NCBIfam" id="TIGR00088">
    <property type="entry name" value="trmD"/>
    <property type="match status" value="1"/>
</dbReference>
<evidence type="ECO:0000259" key="18">
    <source>
        <dbReference type="Pfam" id="PF01746"/>
    </source>
</evidence>
<dbReference type="GO" id="GO:0005829">
    <property type="term" value="C:cytosol"/>
    <property type="evidence" value="ECO:0007669"/>
    <property type="project" value="TreeGrafter"/>
</dbReference>
<dbReference type="GO" id="GO:0002939">
    <property type="term" value="P:tRNA N1-guanine methylation"/>
    <property type="evidence" value="ECO:0007669"/>
    <property type="project" value="TreeGrafter"/>
</dbReference>
<dbReference type="HAMAP" id="MF_00605">
    <property type="entry name" value="TrmD"/>
    <property type="match status" value="1"/>
</dbReference>
<keyword evidence="8 15" id="KW-0489">Methyltransferase</keyword>
<evidence type="ECO:0000256" key="17">
    <source>
        <dbReference type="RuleBase" id="RU003464"/>
    </source>
</evidence>
<evidence type="ECO:0000256" key="8">
    <source>
        <dbReference type="ARBA" id="ARBA00022603"/>
    </source>
</evidence>
<organism evidence="19 20">
    <name type="scientific">Candidatus Berkelbacteria bacterium Licking1014_2</name>
    <dbReference type="NCBI Taxonomy" id="2017146"/>
    <lineage>
        <taxon>Bacteria</taxon>
        <taxon>Candidatus Berkelbacteria</taxon>
    </lineage>
</organism>
<evidence type="ECO:0000256" key="10">
    <source>
        <dbReference type="ARBA" id="ARBA00022691"/>
    </source>
</evidence>
<proteinExistence type="inferred from homology"/>
<evidence type="ECO:0000256" key="2">
    <source>
        <dbReference type="ARBA" id="ARBA00004496"/>
    </source>
</evidence>
<dbReference type="Proteomes" id="UP000318711">
    <property type="component" value="Unassembled WGS sequence"/>
</dbReference>
<dbReference type="Gene3D" id="3.40.1280.10">
    <property type="match status" value="1"/>
</dbReference>
<dbReference type="FunFam" id="1.10.1270.20:FF:000001">
    <property type="entry name" value="tRNA (guanine-N(1)-)-methyltransferase"/>
    <property type="match status" value="1"/>
</dbReference>
<protein>
    <recommendedName>
        <fullName evidence="6 15">tRNA (guanine-N(1)-)-methyltransferase</fullName>
        <ecNumber evidence="5 15">2.1.1.228</ecNumber>
    </recommendedName>
    <alternativeName>
        <fullName evidence="12 15">M1G-methyltransferase</fullName>
    </alternativeName>
    <alternativeName>
        <fullName evidence="13 15">tRNA [GM37] methyltransferase</fullName>
    </alternativeName>
</protein>
<sequence length="197" mass="22133">MIDIKTYNLRDFGIGQRKQVDDTPYGGGAGMVIRVDVVDAAIKNLKSKIENLKSVLLTPQGKKFDQKTAVRLSRVENLLLICGHYEGFDERIRDLVDQEISIGDYILTGGELPAMVIIDAISRLLPGVLGKDESSTEESFNQKLLEYPHYTKPAVYQKKAVPAILTSGHHQAIAQWRQEQSLIRTKTRRPDLMKESP</sequence>
<dbReference type="InterPro" id="IPR029026">
    <property type="entry name" value="tRNA_m1G_MTases_N"/>
</dbReference>
<comment type="catalytic activity">
    <reaction evidence="14 15 17">
        <text>guanosine(37) in tRNA + S-adenosyl-L-methionine = N(1)-methylguanosine(37) in tRNA + S-adenosyl-L-homocysteine + H(+)</text>
        <dbReference type="Rhea" id="RHEA:36899"/>
        <dbReference type="Rhea" id="RHEA-COMP:10145"/>
        <dbReference type="Rhea" id="RHEA-COMP:10147"/>
        <dbReference type="ChEBI" id="CHEBI:15378"/>
        <dbReference type="ChEBI" id="CHEBI:57856"/>
        <dbReference type="ChEBI" id="CHEBI:59789"/>
        <dbReference type="ChEBI" id="CHEBI:73542"/>
        <dbReference type="ChEBI" id="CHEBI:74269"/>
        <dbReference type="EC" id="2.1.1.228"/>
    </reaction>
</comment>
<evidence type="ECO:0000256" key="4">
    <source>
        <dbReference type="ARBA" id="ARBA00011738"/>
    </source>
</evidence>
<comment type="subunit">
    <text evidence="4 15 17">Homodimer.</text>
</comment>
<gene>
    <name evidence="15" type="primary">trmD</name>
    <name evidence="19" type="ORF">CEN88_306</name>
</gene>
<accession>A0A554LUS4</accession>
<evidence type="ECO:0000256" key="11">
    <source>
        <dbReference type="ARBA" id="ARBA00022694"/>
    </source>
</evidence>
<dbReference type="EC" id="2.1.1.228" evidence="5 15"/>
<name>A0A554LUS4_9BACT</name>
<dbReference type="CDD" id="cd18080">
    <property type="entry name" value="TrmD-like"/>
    <property type="match status" value="1"/>
</dbReference>
<dbReference type="PANTHER" id="PTHR46417">
    <property type="entry name" value="TRNA (GUANINE-N(1)-)-METHYLTRANSFERASE"/>
    <property type="match status" value="1"/>
</dbReference>
<dbReference type="SUPFAM" id="SSF75217">
    <property type="entry name" value="alpha/beta knot"/>
    <property type="match status" value="1"/>
</dbReference>
<comment type="function">
    <text evidence="1 15 17">Specifically methylates guanosine-37 in various tRNAs.</text>
</comment>
<dbReference type="NCBIfam" id="NF000648">
    <property type="entry name" value="PRK00026.1"/>
    <property type="match status" value="1"/>
</dbReference>
<dbReference type="PIRSF" id="PIRSF000386">
    <property type="entry name" value="tRNA_mtase"/>
    <property type="match status" value="1"/>
</dbReference>
<comment type="similarity">
    <text evidence="3 15 17">Belongs to the RNA methyltransferase TrmD family.</text>
</comment>
<evidence type="ECO:0000256" key="12">
    <source>
        <dbReference type="ARBA" id="ARBA00029736"/>
    </source>
</evidence>
<evidence type="ECO:0000256" key="15">
    <source>
        <dbReference type="HAMAP-Rule" id="MF_00605"/>
    </source>
</evidence>
<evidence type="ECO:0000256" key="16">
    <source>
        <dbReference type="PIRSR" id="PIRSR000386-1"/>
    </source>
</evidence>